<evidence type="ECO:0000313" key="3">
    <source>
        <dbReference type="Proteomes" id="UP000269396"/>
    </source>
</evidence>
<proteinExistence type="predicted"/>
<reference evidence="2 3" key="1">
    <citation type="submission" date="2018-11" db="EMBL/GenBank/DDBJ databases">
        <authorList>
            <consortium name="Pathogen Informatics"/>
        </authorList>
    </citation>
    <scope>NUCLEOTIDE SEQUENCE [LARGE SCALE GENOMIC DNA]</scope>
    <source>
        <strain>Denwood</strain>
        <strain evidence="3">Zambia</strain>
    </source>
</reference>
<sequence>MACCWCDKFWFSTWLWFKSWCLYINKITYGLVIKTISNKDILNKIRKKKEKKRRKKKKINKKKTYY</sequence>
<dbReference type="Proteomes" id="UP000269396">
    <property type="component" value="Unassembled WGS sequence"/>
</dbReference>
<protein>
    <submittedName>
        <fullName evidence="2">Uncharacterized protein</fullName>
    </submittedName>
</protein>
<keyword evidence="3" id="KW-1185">Reference proteome</keyword>
<evidence type="ECO:0000313" key="2">
    <source>
        <dbReference type="EMBL" id="VDP85696.1"/>
    </source>
</evidence>
<accession>A0A3P8KZE7</accession>
<gene>
    <name evidence="2" type="ORF">SMTD_LOCUS21796</name>
</gene>
<evidence type="ECO:0000256" key="1">
    <source>
        <dbReference type="SAM" id="MobiDB-lite"/>
    </source>
</evidence>
<feature type="region of interest" description="Disordered" evidence="1">
    <location>
        <begin position="47"/>
        <end position="66"/>
    </location>
</feature>
<dbReference type="AlphaFoldDB" id="A0A3P8KZE7"/>
<name>A0A3P8KZE7_9TREM</name>
<organism evidence="2 3">
    <name type="scientific">Schistosoma mattheei</name>
    <dbReference type="NCBI Taxonomy" id="31246"/>
    <lineage>
        <taxon>Eukaryota</taxon>
        <taxon>Metazoa</taxon>
        <taxon>Spiralia</taxon>
        <taxon>Lophotrochozoa</taxon>
        <taxon>Platyhelminthes</taxon>
        <taxon>Trematoda</taxon>
        <taxon>Digenea</taxon>
        <taxon>Strigeidida</taxon>
        <taxon>Schistosomatoidea</taxon>
        <taxon>Schistosomatidae</taxon>
        <taxon>Schistosoma</taxon>
    </lineage>
</organism>
<dbReference type="EMBL" id="UZAL01048589">
    <property type="protein sequence ID" value="VDP85696.1"/>
    <property type="molecule type" value="Genomic_DNA"/>
</dbReference>